<dbReference type="InterPro" id="IPR004146">
    <property type="entry name" value="DC1"/>
</dbReference>
<organism evidence="3 4">
    <name type="scientific">Escallonia herrerae</name>
    <dbReference type="NCBI Taxonomy" id="1293975"/>
    <lineage>
        <taxon>Eukaryota</taxon>
        <taxon>Viridiplantae</taxon>
        <taxon>Streptophyta</taxon>
        <taxon>Embryophyta</taxon>
        <taxon>Tracheophyta</taxon>
        <taxon>Spermatophyta</taxon>
        <taxon>Magnoliopsida</taxon>
        <taxon>eudicotyledons</taxon>
        <taxon>Gunneridae</taxon>
        <taxon>Pentapetalae</taxon>
        <taxon>asterids</taxon>
        <taxon>campanulids</taxon>
        <taxon>Escalloniales</taxon>
        <taxon>Escalloniaceae</taxon>
        <taxon>Escallonia</taxon>
    </lineage>
</organism>
<name>A0AA89APF3_9ASTE</name>
<proteinExistence type="predicted"/>
<dbReference type="Pfam" id="PF03107">
    <property type="entry name" value="C1_2"/>
    <property type="match status" value="1"/>
</dbReference>
<dbReference type="EMBL" id="JAVXUP010001419">
    <property type="protein sequence ID" value="KAK3011849.1"/>
    <property type="molecule type" value="Genomic_DNA"/>
</dbReference>
<dbReference type="AlphaFoldDB" id="A0AA89APF3"/>
<dbReference type="PANTHER" id="PTHR46288:SF27">
    <property type="entry name" value="CYSTEINE_HISTIDINE-RICH C1 DOMAIN FAMILY PROTEIN"/>
    <property type="match status" value="1"/>
</dbReference>
<accession>A0AA89APF3</accession>
<evidence type="ECO:0000313" key="4">
    <source>
        <dbReference type="Proteomes" id="UP001188597"/>
    </source>
</evidence>
<feature type="domain" description="DC1" evidence="2">
    <location>
        <begin position="64"/>
        <end position="111"/>
    </location>
</feature>
<protein>
    <recommendedName>
        <fullName evidence="2">DC1 domain-containing protein</fullName>
    </recommendedName>
</protein>
<dbReference type="PANTHER" id="PTHR46288">
    <property type="entry name" value="PHORBOL-ESTER/DAG-TYPE DOMAIN-CONTAINING PROTEIN"/>
    <property type="match status" value="1"/>
</dbReference>
<dbReference type="InterPro" id="IPR046349">
    <property type="entry name" value="C1-like_sf"/>
</dbReference>
<evidence type="ECO:0000259" key="2">
    <source>
        <dbReference type="Pfam" id="PF03107"/>
    </source>
</evidence>
<reference evidence="3" key="1">
    <citation type="submission" date="2022-12" db="EMBL/GenBank/DDBJ databases">
        <title>Draft genome assemblies for two species of Escallonia (Escalloniales).</title>
        <authorList>
            <person name="Chanderbali A."/>
            <person name="Dervinis C."/>
            <person name="Anghel I."/>
            <person name="Soltis D."/>
            <person name="Soltis P."/>
            <person name="Zapata F."/>
        </authorList>
    </citation>
    <scope>NUCLEOTIDE SEQUENCE</scope>
    <source>
        <strain evidence="3">UCBG64.0493</strain>
        <tissue evidence="3">Leaf</tissue>
    </source>
</reference>
<gene>
    <name evidence="3" type="ORF">RJ639_010445</name>
</gene>
<comment type="caution">
    <text evidence="3">The sequence shown here is derived from an EMBL/GenBank/DDBJ whole genome shotgun (WGS) entry which is preliminary data.</text>
</comment>
<keyword evidence="4" id="KW-1185">Reference proteome</keyword>
<keyword evidence="1" id="KW-0677">Repeat</keyword>
<evidence type="ECO:0000256" key="1">
    <source>
        <dbReference type="ARBA" id="ARBA00022737"/>
    </source>
</evidence>
<dbReference type="Proteomes" id="UP001188597">
    <property type="component" value="Unassembled WGS sequence"/>
</dbReference>
<sequence>MQKHFSHHHGLVPVDVKAEDEMLCSGCELSLSGSAFACPHSNHRCKFYLHEFCFRLPREIQQESHPEHPLKLLPFAPYDDSAFTCNVCPRSGNAFVYNCSICQFDLHVECAFPKETVNGQVRESYTDQLRTVSEMQEALAACQLEMKIRNEGRQAALDLWDSPKKRREYYY</sequence>
<dbReference type="SUPFAM" id="SSF57889">
    <property type="entry name" value="Cysteine-rich domain"/>
    <property type="match status" value="1"/>
</dbReference>
<evidence type="ECO:0000313" key="3">
    <source>
        <dbReference type="EMBL" id="KAK3011849.1"/>
    </source>
</evidence>